<dbReference type="PANTHER" id="PTHR40606">
    <property type="match status" value="1"/>
</dbReference>
<feature type="domain" description="DUF1508" evidence="2">
    <location>
        <begin position="60"/>
        <end position="107"/>
    </location>
</feature>
<dbReference type="RefSeq" id="WP_079472297.1">
    <property type="nucleotide sequence ID" value="NZ_FUZZ01000004.1"/>
</dbReference>
<feature type="region of interest" description="Disordered" evidence="1">
    <location>
        <begin position="82"/>
        <end position="108"/>
    </location>
</feature>
<evidence type="ECO:0000313" key="3">
    <source>
        <dbReference type="EMBL" id="SKD09156.1"/>
    </source>
</evidence>
<organism evidence="3 4">
    <name type="scientific">Chitinophaga ginsengisegetis</name>
    <dbReference type="NCBI Taxonomy" id="393003"/>
    <lineage>
        <taxon>Bacteria</taxon>
        <taxon>Pseudomonadati</taxon>
        <taxon>Bacteroidota</taxon>
        <taxon>Chitinophagia</taxon>
        <taxon>Chitinophagales</taxon>
        <taxon>Chitinophagaceae</taxon>
        <taxon>Chitinophaga</taxon>
    </lineage>
</organism>
<dbReference type="Gene3D" id="2.30.29.80">
    <property type="match status" value="1"/>
</dbReference>
<dbReference type="EMBL" id="FUZZ01000004">
    <property type="protein sequence ID" value="SKD09156.1"/>
    <property type="molecule type" value="Genomic_DNA"/>
</dbReference>
<accession>A0A1T5P913</accession>
<dbReference type="AlphaFoldDB" id="A0A1T5P913"/>
<protein>
    <recommendedName>
        <fullName evidence="2">DUF1508 domain-containing protein</fullName>
    </recommendedName>
</protein>
<dbReference type="STRING" id="393003.SAMN05660461_5037"/>
<evidence type="ECO:0000313" key="4">
    <source>
        <dbReference type="Proteomes" id="UP000190166"/>
    </source>
</evidence>
<reference evidence="3 4" key="1">
    <citation type="submission" date="2017-02" db="EMBL/GenBank/DDBJ databases">
        <authorList>
            <person name="Peterson S.W."/>
        </authorList>
    </citation>
    <scope>NUCLEOTIDE SEQUENCE [LARGE SCALE GENOMIC DNA]</scope>
    <source>
        <strain evidence="3 4">DSM 18108</strain>
    </source>
</reference>
<evidence type="ECO:0000256" key="1">
    <source>
        <dbReference type="SAM" id="MobiDB-lite"/>
    </source>
</evidence>
<sequence length="108" mass="11515">MGKFIIKTAKDGQNYFVLKAGNGEPILSSEMYTTKAACNNGIESVKANAPNDSRYEKLTAKNGQFYFTLKAGNSQVIGTSEMYTTSSSRDGGIESVKSNAPGASVTEE</sequence>
<dbReference type="InterPro" id="IPR010879">
    <property type="entry name" value="DUF1508"/>
</dbReference>
<dbReference type="InterPro" id="IPR051141">
    <property type="entry name" value="UPF0339_domain"/>
</dbReference>
<proteinExistence type="predicted"/>
<feature type="domain" description="DUF1508" evidence="2">
    <location>
        <begin position="9"/>
        <end position="56"/>
    </location>
</feature>
<evidence type="ECO:0000259" key="2">
    <source>
        <dbReference type="Pfam" id="PF07411"/>
    </source>
</evidence>
<dbReference type="PANTHER" id="PTHR40606:SF1">
    <property type="entry name" value="UPF0339 PROTEIN YEGP"/>
    <property type="match status" value="1"/>
</dbReference>
<keyword evidence="4" id="KW-1185">Reference proteome</keyword>
<dbReference type="InterPro" id="IPR036913">
    <property type="entry name" value="YegP-like_sf"/>
</dbReference>
<dbReference type="SUPFAM" id="SSF160113">
    <property type="entry name" value="YegP-like"/>
    <property type="match status" value="2"/>
</dbReference>
<name>A0A1T5P913_9BACT</name>
<dbReference type="Pfam" id="PF07411">
    <property type="entry name" value="DUF1508"/>
    <property type="match status" value="2"/>
</dbReference>
<gene>
    <name evidence="3" type="ORF">SAMN05660461_5037</name>
</gene>
<dbReference type="Proteomes" id="UP000190166">
    <property type="component" value="Unassembled WGS sequence"/>
</dbReference>